<gene>
    <name evidence="1" type="ORF">LCGC14_0743740</name>
</gene>
<accession>A0A0F9Q5Z6</accession>
<reference evidence="1" key="1">
    <citation type="journal article" date="2015" name="Nature">
        <title>Complex archaea that bridge the gap between prokaryotes and eukaryotes.</title>
        <authorList>
            <person name="Spang A."/>
            <person name="Saw J.H."/>
            <person name="Jorgensen S.L."/>
            <person name="Zaremba-Niedzwiedzka K."/>
            <person name="Martijn J."/>
            <person name="Lind A.E."/>
            <person name="van Eijk R."/>
            <person name="Schleper C."/>
            <person name="Guy L."/>
            <person name="Ettema T.J."/>
        </authorList>
    </citation>
    <scope>NUCLEOTIDE SEQUENCE</scope>
</reference>
<sequence>MSYTNIACKKAAAHLREHLRKHHNIKLGSGRAHELVASVLDFNSVAELKTFPHECLNPNYPDEFYGLAGNGGRVEQRLMGLSKKVPALQALASRSDAIAEVIAQGLRPPCDYCGSLYDSHRIEGREGGDGTTWICTRCLGHPETQDVATCRYCEPDCNIHPTDALSELGLCTVHRDEPGMDPEERAGWEDYIENLNKDG</sequence>
<protein>
    <submittedName>
        <fullName evidence="1">Uncharacterized protein</fullName>
    </submittedName>
</protein>
<comment type="caution">
    <text evidence="1">The sequence shown here is derived from an EMBL/GenBank/DDBJ whole genome shotgun (WGS) entry which is preliminary data.</text>
</comment>
<evidence type="ECO:0000313" key="1">
    <source>
        <dbReference type="EMBL" id="KKN39420.1"/>
    </source>
</evidence>
<organism evidence="1">
    <name type="scientific">marine sediment metagenome</name>
    <dbReference type="NCBI Taxonomy" id="412755"/>
    <lineage>
        <taxon>unclassified sequences</taxon>
        <taxon>metagenomes</taxon>
        <taxon>ecological metagenomes</taxon>
    </lineage>
</organism>
<dbReference type="EMBL" id="LAZR01001766">
    <property type="protein sequence ID" value="KKN39420.1"/>
    <property type="molecule type" value="Genomic_DNA"/>
</dbReference>
<name>A0A0F9Q5Z6_9ZZZZ</name>
<proteinExistence type="predicted"/>
<dbReference type="AlphaFoldDB" id="A0A0F9Q5Z6"/>